<evidence type="ECO:0000313" key="9">
    <source>
        <dbReference type="Proteomes" id="UP001159428"/>
    </source>
</evidence>
<evidence type="ECO:0000256" key="3">
    <source>
        <dbReference type="ARBA" id="ARBA00023119"/>
    </source>
</evidence>
<evidence type="ECO:0000256" key="1">
    <source>
        <dbReference type="ARBA" id="ARBA00004613"/>
    </source>
</evidence>
<dbReference type="SUPFAM" id="SSF57414">
    <property type="entry name" value="Hairpin loop containing domain-like"/>
    <property type="match status" value="1"/>
</dbReference>
<dbReference type="NCBIfam" id="NF040941">
    <property type="entry name" value="GGGWT_bact"/>
    <property type="match status" value="1"/>
</dbReference>
<feature type="chain" id="PRO_5043347783" description="Fibrinogen C-terminal domain-containing protein" evidence="5">
    <location>
        <begin position="30"/>
        <end position="342"/>
    </location>
</feature>
<evidence type="ECO:0008006" key="10">
    <source>
        <dbReference type="Google" id="ProtNLM"/>
    </source>
</evidence>
<keyword evidence="4" id="KW-1015">Disulfide bond</keyword>
<dbReference type="GO" id="GO:0005201">
    <property type="term" value="F:extracellular matrix structural constituent"/>
    <property type="evidence" value="ECO:0007669"/>
    <property type="project" value="InterPro"/>
</dbReference>
<evidence type="ECO:0000256" key="2">
    <source>
        <dbReference type="ARBA" id="ARBA00022525"/>
    </source>
</evidence>
<dbReference type="PANTHER" id="PTHR16146:SF46">
    <property type="entry name" value="INTELECTIN-1A-RELATED"/>
    <property type="match status" value="1"/>
</dbReference>
<dbReference type="AlphaFoldDB" id="A0AAU9XT03"/>
<evidence type="ECO:0000256" key="5">
    <source>
        <dbReference type="SAM" id="SignalP"/>
    </source>
</evidence>
<dbReference type="PROSITE" id="PS51406">
    <property type="entry name" value="FIBRINOGEN_C_2"/>
    <property type="match status" value="1"/>
</dbReference>
<dbReference type="InterPro" id="IPR036056">
    <property type="entry name" value="Fibrinogen-like_C"/>
</dbReference>
<dbReference type="Pfam" id="PF01410">
    <property type="entry name" value="COLFI"/>
    <property type="match status" value="1"/>
</dbReference>
<dbReference type="GO" id="GO:0005581">
    <property type="term" value="C:collagen trimer"/>
    <property type="evidence" value="ECO:0007669"/>
    <property type="project" value="UniProtKB-KW"/>
</dbReference>
<dbReference type="Proteomes" id="UP001159428">
    <property type="component" value="Unassembled WGS sequence"/>
</dbReference>
<feature type="domain" description="Fibrinogen C-terminal" evidence="7">
    <location>
        <begin position="114"/>
        <end position="167"/>
    </location>
</feature>
<organism evidence="8 9">
    <name type="scientific">Pocillopora meandrina</name>
    <dbReference type="NCBI Taxonomy" id="46732"/>
    <lineage>
        <taxon>Eukaryota</taxon>
        <taxon>Metazoa</taxon>
        <taxon>Cnidaria</taxon>
        <taxon>Anthozoa</taxon>
        <taxon>Hexacorallia</taxon>
        <taxon>Scleractinia</taxon>
        <taxon>Astrocoeniina</taxon>
        <taxon>Pocilloporidae</taxon>
        <taxon>Pocillopora</taxon>
    </lineage>
</organism>
<dbReference type="InterPro" id="IPR002181">
    <property type="entry name" value="Fibrinogen_a/b/g_C_dom"/>
</dbReference>
<keyword evidence="5" id="KW-0732">Signal</keyword>
<feature type="domain" description="Apple" evidence="6">
    <location>
        <begin position="32"/>
        <end position="108"/>
    </location>
</feature>
<protein>
    <recommendedName>
        <fullName evidence="10">Fibrinogen C-terminal domain-containing protein</fullName>
    </recommendedName>
</protein>
<comment type="subcellular location">
    <subcellularLocation>
        <location evidence="1">Secreted</location>
    </subcellularLocation>
</comment>
<dbReference type="Gene3D" id="3.50.4.10">
    <property type="entry name" value="Hepatocyte Growth Factor"/>
    <property type="match status" value="1"/>
</dbReference>
<comment type="caution">
    <text evidence="8">The sequence shown here is derived from an EMBL/GenBank/DDBJ whole genome shotgun (WGS) entry which is preliminary data.</text>
</comment>
<dbReference type="InterPro" id="IPR000885">
    <property type="entry name" value="Fib_collagen_C"/>
</dbReference>
<gene>
    <name evidence="8" type="ORF">PMEA_00027923</name>
</gene>
<evidence type="ECO:0000259" key="7">
    <source>
        <dbReference type="PROSITE" id="PS51406"/>
    </source>
</evidence>
<dbReference type="SUPFAM" id="SSF56496">
    <property type="entry name" value="Fibrinogen C-terminal domain-like"/>
    <property type="match status" value="1"/>
</dbReference>
<reference evidence="8 9" key="1">
    <citation type="submission" date="2022-05" db="EMBL/GenBank/DDBJ databases">
        <authorList>
            <consortium name="Genoscope - CEA"/>
            <person name="William W."/>
        </authorList>
    </citation>
    <scope>NUCLEOTIDE SEQUENCE [LARGE SCALE GENOMIC DNA]</scope>
</reference>
<sequence length="342" mass="38955">MPLKICLRRLKLCHFHSIWIFASFASVLAQGCTRTNSIENYKLLGHTITSQVEKDIWSCFQLCKSNVKCQSINYNAEKSICELNNRTKKGNEVRFVPSDGNVYVDNPFRSRIGEEEDFPGLSCKDIKDSQENSPNGEYWIAPSYSDAPFTVFCDMQTNGGGWTLIAQTVVKNTTSLTPMAREKNYRMISNYSKGIIRIDVSAIFKLKQLTGFTQIRFYCHKKTTGRTLHIMTKNDINGHSVVKYFIEDPNIQPRACASFERLPGDNAYLSVNCSKWGNDGIRGECEKWGSFKNKGSFRIYNDPIFWEGKYYVNIKPSVLACDDLYSSSAPLSVGDTWQVFVR</sequence>
<dbReference type="PROSITE" id="PS51257">
    <property type="entry name" value="PROKAR_LIPOPROTEIN"/>
    <property type="match status" value="1"/>
</dbReference>
<proteinExistence type="predicted"/>
<dbReference type="PANTHER" id="PTHR16146">
    <property type="entry name" value="INTELECTIN"/>
    <property type="match status" value="1"/>
</dbReference>
<dbReference type="GO" id="GO:0005615">
    <property type="term" value="C:extracellular space"/>
    <property type="evidence" value="ECO:0007669"/>
    <property type="project" value="TreeGrafter"/>
</dbReference>
<keyword evidence="2" id="KW-0964">Secreted</keyword>
<dbReference type="EMBL" id="CALNXJ010000057">
    <property type="protein sequence ID" value="CAH3155006.1"/>
    <property type="molecule type" value="Genomic_DNA"/>
</dbReference>
<dbReference type="GO" id="GO:0070492">
    <property type="term" value="F:oligosaccharide binding"/>
    <property type="evidence" value="ECO:0007669"/>
    <property type="project" value="TreeGrafter"/>
</dbReference>
<accession>A0AAU9XT03</accession>
<name>A0AAU9XT03_9CNID</name>
<dbReference type="Gene3D" id="2.60.120.1000">
    <property type="match status" value="1"/>
</dbReference>
<evidence type="ECO:0000259" key="6">
    <source>
        <dbReference type="PROSITE" id="PS50948"/>
    </source>
</evidence>
<evidence type="ECO:0000256" key="4">
    <source>
        <dbReference type="ARBA" id="ARBA00023157"/>
    </source>
</evidence>
<dbReference type="InterPro" id="IPR003609">
    <property type="entry name" value="Pan_app"/>
</dbReference>
<keyword evidence="9" id="KW-1185">Reference proteome</keyword>
<dbReference type="PROSITE" id="PS50948">
    <property type="entry name" value="PAN"/>
    <property type="match status" value="1"/>
</dbReference>
<keyword evidence="3" id="KW-0176">Collagen</keyword>
<evidence type="ECO:0000313" key="8">
    <source>
        <dbReference type="EMBL" id="CAH3155006.1"/>
    </source>
</evidence>
<feature type="signal peptide" evidence="5">
    <location>
        <begin position="1"/>
        <end position="29"/>
    </location>
</feature>
<dbReference type="Pfam" id="PF00024">
    <property type="entry name" value="PAN_1"/>
    <property type="match status" value="1"/>
</dbReference>